<accession>A0AAJ0C4H9</accession>
<gene>
    <name evidence="4" type="ORF">QBC33DRAFT_382587</name>
</gene>
<dbReference type="InterPro" id="IPR012341">
    <property type="entry name" value="6hp_glycosidase-like_sf"/>
</dbReference>
<feature type="chain" id="PRO_5042485241" evidence="1">
    <location>
        <begin position="22"/>
        <end position="775"/>
    </location>
</feature>
<dbReference type="PANTHER" id="PTHR34987:SF5">
    <property type="entry name" value="ALPHA-RHAMNOSIDASE"/>
    <property type="match status" value="1"/>
</dbReference>
<evidence type="ECO:0000313" key="5">
    <source>
        <dbReference type="Proteomes" id="UP001244011"/>
    </source>
</evidence>
<dbReference type="GeneID" id="85307261"/>
<feature type="domain" description="Alpha-L-rhamnosidase six-hairpin glycosidase" evidence="2">
    <location>
        <begin position="290"/>
        <end position="505"/>
    </location>
</feature>
<dbReference type="RefSeq" id="XP_060284772.1">
    <property type="nucleotide sequence ID" value="XM_060424074.1"/>
</dbReference>
<keyword evidence="4" id="KW-0326">Glycosidase</keyword>
<dbReference type="Pfam" id="PF17389">
    <property type="entry name" value="Bac_rhamnosid6H"/>
    <property type="match status" value="1"/>
</dbReference>
<protein>
    <submittedName>
        <fullName evidence="4">Six-hairpin glycosidase-like protein</fullName>
    </submittedName>
</protein>
<dbReference type="PANTHER" id="PTHR34987">
    <property type="entry name" value="C, PUTATIVE (AFU_ORTHOLOGUE AFUA_3G02880)-RELATED"/>
    <property type="match status" value="1"/>
</dbReference>
<dbReference type="InterPro" id="IPR000618">
    <property type="entry name" value="Insect_cuticle"/>
</dbReference>
<proteinExistence type="predicted"/>
<dbReference type="Proteomes" id="UP001244011">
    <property type="component" value="Unassembled WGS sequence"/>
</dbReference>
<keyword evidence="1" id="KW-0732">Signal</keyword>
<dbReference type="InterPro" id="IPR008928">
    <property type="entry name" value="6-hairpin_glycosidase_sf"/>
</dbReference>
<feature type="domain" description="Alpha-L-rhamnosidase C-terminal" evidence="3">
    <location>
        <begin position="652"/>
        <end position="732"/>
    </location>
</feature>
<dbReference type="Pfam" id="PF17390">
    <property type="entry name" value="Bac_rhamnosid_C"/>
    <property type="match status" value="1"/>
</dbReference>
<keyword evidence="5" id="KW-1185">Reference proteome</keyword>
<evidence type="ECO:0000313" key="4">
    <source>
        <dbReference type="EMBL" id="KAK1768559.1"/>
    </source>
</evidence>
<keyword evidence="4" id="KW-0378">Hydrolase</keyword>
<organism evidence="4 5">
    <name type="scientific">Phialemonium atrogriseum</name>
    <dbReference type="NCBI Taxonomy" id="1093897"/>
    <lineage>
        <taxon>Eukaryota</taxon>
        <taxon>Fungi</taxon>
        <taxon>Dikarya</taxon>
        <taxon>Ascomycota</taxon>
        <taxon>Pezizomycotina</taxon>
        <taxon>Sordariomycetes</taxon>
        <taxon>Sordariomycetidae</taxon>
        <taxon>Cephalothecales</taxon>
        <taxon>Cephalothecaceae</taxon>
        <taxon>Phialemonium</taxon>
    </lineage>
</organism>
<evidence type="ECO:0000256" key="1">
    <source>
        <dbReference type="SAM" id="SignalP"/>
    </source>
</evidence>
<dbReference type="GO" id="GO:0005975">
    <property type="term" value="P:carbohydrate metabolic process"/>
    <property type="evidence" value="ECO:0007669"/>
    <property type="project" value="InterPro"/>
</dbReference>
<dbReference type="Gene3D" id="2.60.420.10">
    <property type="entry name" value="Maltose phosphorylase, domain 3"/>
    <property type="match status" value="1"/>
</dbReference>
<dbReference type="GO" id="GO:0016798">
    <property type="term" value="F:hydrolase activity, acting on glycosyl bonds"/>
    <property type="evidence" value="ECO:0007669"/>
    <property type="project" value="UniProtKB-KW"/>
</dbReference>
<dbReference type="AlphaFoldDB" id="A0AAJ0C4H9"/>
<dbReference type="InterPro" id="IPR035396">
    <property type="entry name" value="Bac_rhamnosid6H"/>
</dbReference>
<dbReference type="SUPFAM" id="SSF48208">
    <property type="entry name" value="Six-hairpin glycosidases"/>
    <property type="match status" value="1"/>
</dbReference>
<dbReference type="EMBL" id="MU839005">
    <property type="protein sequence ID" value="KAK1768559.1"/>
    <property type="molecule type" value="Genomic_DNA"/>
</dbReference>
<dbReference type="InterPro" id="IPR035398">
    <property type="entry name" value="Bac_rhamnosid_C"/>
</dbReference>
<name>A0AAJ0C4H9_9PEZI</name>
<sequence length="775" mass="81921">MPSGFLFWVAVVLLFAGETSCTVFGPAGIPQQYLYDRTSSRDNSWHKYVRAPSSRTVSPKGIVQGSISGNVSNPSGLIDGEHPTILTRQTTADSIPSLVVDFGQNLAGYLNLDLADVANLTTPLPGLRLAFSETLEYLTGSSDFTRSYNADSGDKANKVVPRGTDQVAVKSGSYTWTDSLGCQHDSKVCADGLHGFRYVRIWLEALPEDTPYTSSLGQVAISSVSLTYSGFLGTPDTFTGWFECSDEDLTQWWYDGVYTTELCTDVFRADDSDPRQAASPSLEGKLVIHDGAKRDRDPYVGDLTVSALTSYLSHNVPEAARNVLADLADHQRPDGWIPPASIRGYSLPLFDYPLHWVVCSYNLVLYTGDLDYLRKYYPVLVKALDSFYPSVTDPATSLLSKGLAGTAGYGDYAFLPRNGSITYYNALYVMALNRAAELAGMLSTDSVDASRWRARASAVAASLLKHNWDPAVGAFFDGGPCPGHTSDLMCPTHPQDGNSIAILAGVTASANNSNSNNGNGTEPLSESILAYLSSATSLPHGNAFFDNDLLLPPAPGANLFSNRVYAYTSFFELAARLSSPSAQTISSGLDQLRRTYGWMAAANNDSDGAGGGGTFWEGAAGPDGAPYEAAYTSMAHGWASGVTPLLTRFVLGVRPLAPGFGVWAVRPVGVGGGGAGVGWARGVVPTPGGPIEVRWGVGGSGGGRVGGSFEMSVRAPPGTKGEVSVPVDGEGARVYVDGEVAYDGGPVGGGSAAAVYRDRYVVVQVAGGNHTFGVE</sequence>
<evidence type="ECO:0000259" key="3">
    <source>
        <dbReference type="Pfam" id="PF17390"/>
    </source>
</evidence>
<dbReference type="PROSITE" id="PS51155">
    <property type="entry name" value="CHIT_BIND_RR_2"/>
    <property type="match status" value="1"/>
</dbReference>
<evidence type="ECO:0000259" key="2">
    <source>
        <dbReference type="Pfam" id="PF17389"/>
    </source>
</evidence>
<reference evidence="4" key="1">
    <citation type="submission" date="2023-06" db="EMBL/GenBank/DDBJ databases">
        <title>Genome-scale phylogeny and comparative genomics of the fungal order Sordariales.</title>
        <authorList>
            <consortium name="Lawrence Berkeley National Laboratory"/>
            <person name="Hensen N."/>
            <person name="Bonometti L."/>
            <person name="Westerberg I."/>
            <person name="Brannstrom I.O."/>
            <person name="Guillou S."/>
            <person name="Cros-Aarteil S."/>
            <person name="Calhoun S."/>
            <person name="Haridas S."/>
            <person name="Kuo A."/>
            <person name="Mondo S."/>
            <person name="Pangilinan J."/>
            <person name="Riley R."/>
            <person name="Labutti K."/>
            <person name="Andreopoulos B."/>
            <person name="Lipzen A."/>
            <person name="Chen C."/>
            <person name="Yanf M."/>
            <person name="Daum C."/>
            <person name="Ng V."/>
            <person name="Clum A."/>
            <person name="Steindorff A."/>
            <person name="Ohm R."/>
            <person name="Martin F."/>
            <person name="Silar P."/>
            <person name="Natvig D."/>
            <person name="Lalanne C."/>
            <person name="Gautier V."/>
            <person name="Ament-Velasquez S.L."/>
            <person name="Kruys A."/>
            <person name="Hutchinson M.I."/>
            <person name="Powell A.J."/>
            <person name="Barry K."/>
            <person name="Miller A.N."/>
            <person name="Grigoriev I.V."/>
            <person name="Debuchy R."/>
            <person name="Gladieux P."/>
            <person name="Thoren M.H."/>
            <person name="Johannesson H."/>
        </authorList>
    </citation>
    <scope>NUCLEOTIDE SEQUENCE</scope>
    <source>
        <strain evidence="4">8032-3</strain>
    </source>
</reference>
<dbReference type="Gene3D" id="1.50.10.10">
    <property type="match status" value="1"/>
</dbReference>
<comment type="caution">
    <text evidence="4">The sequence shown here is derived from an EMBL/GenBank/DDBJ whole genome shotgun (WGS) entry which is preliminary data.</text>
</comment>
<feature type="signal peptide" evidence="1">
    <location>
        <begin position="1"/>
        <end position="21"/>
    </location>
</feature>